<gene>
    <name evidence="9" type="ORF">PHET_05422</name>
</gene>
<dbReference type="FunFam" id="3.30.160.60:FF:000301">
    <property type="entry name" value="Zinc finger protein 236"/>
    <property type="match status" value="1"/>
</dbReference>
<keyword evidence="5" id="KW-0862">Zinc</keyword>
<evidence type="ECO:0000256" key="5">
    <source>
        <dbReference type="ARBA" id="ARBA00022833"/>
    </source>
</evidence>
<dbReference type="PANTHER" id="PTHR23235">
    <property type="entry name" value="KRUEPPEL-LIKE TRANSCRIPTION FACTOR"/>
    <property type="match status" value="1"/>
</dbReference>
<protein>
    <submittedName>
        <fullName evidence="9">Early growth response protein 1-B</fullName>
    </submittedName>
</protein>
<dbReference type="PROSITE" id="PS00028">
    <property type="entry name" value="ZINC_FINGER_C2H2_1"/>
    <property type="match status" value="3"/>
</dbReference>
<keyword evidence="10" id="KW-1185">Reference proteome</keyword>
<accession>A0A8J4WGV4</accession>
<name>A0A8J4WGV4_9TREM</name>
<dbReference type="OrthoDB" id="3437960at2759"/>
<dbReference type="SUPFAM" id="SSF57667">
    <property type="entry name" value="beta-beta-alpha zinc fingers"/>
    <property type="match status" value="2"/>
</dbReference>
<sequence>MTKFHTDFAMGLTDLKTVFNDIQTGHTPTNQPDLTFRDFSLLENLDTPTPLDNSEVETFFIYPPTDNPDTSGTKQLQYCKPECSSEEVLPALYKRTDPFSLHQSQVQSSFNYCGIQPNAPQSKVTNCASPAMVPTIPTFKADPYPACTRPSHLPLICARRSQSGLPENQSVTFVSQSISQTTPAIPPEQCTIGTNVNTIPYQPMIQALENTTIETTTSADAPFTTYPSIESIVQRNATYQQPHPHMLGHKPVEDNHGQSKSKPLEKAFACQFPNCSKRFARIDELKRHQRTHSDVRQFVCDVCGKGFTRSDHLMTHRRTHTGERPYPCEHCDRRFARSDERNRHMKVHFRDKTKCMRKSTRLTRRVKFTPGGCLPSAEKTTVPWLDSISIQS</sequence>
<dbReference type="GO" id="GO:0008270">
    <property type="term" value="F:zinc ion binding"/>
    <property type="evidence" value="ECO:0007669"/>
    <property type="project" value="UniProtKB-KW"/>
</dbReference>
<evidence type="ECO:0000256" key="3">
    <source>
        <dbReference type="ARBA" id="ARBA00022737"/>
    </source>
</evidence>
<dbReference type="Pfam" id="PF00096">
    <property type="entry name" value="zf-C2H2"/>
    <property type="match status" value="3"/>
</dbReference>
<keyword evidence="3" id="KW-0677">Repeat</keyword>
<dbReference type="PANTHER" id="PTHR23235:SF60">
    <property type="entry name" value="STRIPE, ISOFORM D"/>
    <property type="match status" value="1"/>
</dbReference>
<dbReference type="GO" id="GO:0000978">
    <property type="term" value="F:RNA polymerase II cis-regulatory region sequence-specific DNA binding"/>
    <property type="evidence" value="ECO:0007669"/>
    <property type="project" value="TreeGrafter"/>
</dbReference>
<proteinExistence type="predicted"/>
<dbReference type="SMART" id="SM00355">
    <property type="entry name" value="ZnF_C2H2"/>
    <property type="match status" value="3"/>
</dbReference>
<dbReference type="EMBL" id="LUCH01002639">
    <property type="protein sequence ID" value="KAF5401198.1"/>
    <property type="molecule type" value="Genomic_DNA"/>
</dbReference>
<dbReference type="Gene3D" id="3.30.160.60">
    <property type="entry name" value="Classic Zinc Finger"/>
    <property type="match status" value="3"/>
</dbReference>
<dbReference type="FunFam" id="3.30.160.60:FF:000512">
    <property type="entry name" value="zinc finger protein 197 isoform X1"/>
    <property type="match status" value="1"/>
</dbReference>
<dbReference type="FunFam" id="3.30.160.60:FF:000125">
    <property type="entry name" value="Putative zinc finger protein 143"/>
    <property type="match status" value="1"/>
</dbReference>
<comment type="subcellular location">
    <subcellularLocation>
        <location evidence="1">Nucleus</location>
    </subcellularLocation>
</comment>
<keyword evidence="6" id="KW-0539">Nucleus</keyword>
<evidence type="ECO:0000256" key="4">
    <source>
        <dbReference type="ARBA" id="ARBA00022771"/>
    </source>
</evidence>
<evidence type="ECO:0000256" key="7">
    <source>
        <dbReference type="PROSITE-ProRule" id="PRU00042"/>
    </source>
</evidence>
<reference evidence="9" key="1">
    <citation type="submission" date="2019-05" db="EMBL/GenBank/DDBJ databases">
        <title>Annotation for the trematode Paragonimus heterotremus.</title>
        <authorList>
            <person name="Choi Y.-J."/>
        </authorList>
    </citation>
    <scope>NUCLEOTIDE SEQUENCE</scope>
    <source>
        <strain evidence="9">LC</strain>
    </source>
</reference>
<dbReference type="InterPro" id="IPR013087">
    <property type="entry name" value="Znf_C2H2_type"/>
</dbReference>
<evidence type="ECO:0000259" key="8">
    <source>
        <dbReference type="PROSITE" id="PS50157"/>
    </source>
</evidence>
<comment type="caution">
    <text evidence="9">The sequence shown here is derived from an EMBL/GenBank/DDBJ whole genome shotgun (WGS) entry which is preliminary data.</text>
</comment>
<dbReference type="InterPro" id="IPR036236">
    <property type="entry name" value="Znf_C2H2_sf"/>
</dbReference>
<evidence type="ECO:0000256" key="1">
    <source>
        <dbReference type="ARBA" id="ARBA00004123"/>
    </source>
</evidence>
<feature type="domain" description="C2H2-type" evidence="8">
    <location>
        <begin position="298"/>
        <end position="325"/>
    </location>
</feature>
<feature type="domain" description="C2H2-type" evidence="8">
    <location>
        <begin position="268"/>
        <end position="297"/>
    </location>
</feature>
<dbReference type="Proteomes" id="UP000748531">
    <property type="component" value="Unassembled WGS sequence"/>
</dbReference>
<keyword evidence="4 7" id="KW-0863">Zinc-finger</keyword>
<evidence type="ECO:0000313" key="10">
    <source>
        <dbReference type="Proteomes" id="UP000748531"/>
    </source>
</evidence>
<evidence type="ECO:0000256" key="6">
    <source>
        <dbReference type="ARBA" id="ARBA00023242"/>
    </source>
</evidence>
<dbReference type="GO" id="GO:0005634">
    <property type="term" value="C:nucleus"/>
    <property type="evidence" value="ECO:0007669"/>
    <property type="project" value="UniProtKB-SubCell"/>
</dbReference>
<keyword evidence="2" id="KW-0479">Metal-binding</keyword>
<evidence type="ECO:0000313" key="9">
    <source>
        <dbReference type="EMBL" id="KAF5401198.1"/>
    </source>
</evidence>
<dbReference type="AlphaFoldDB" id="A0A8J4WGV4"/>
<dbReference type="PROSITE" id="PS50157">
    <property type="entry name" value="ZINC_FINGER_C2H2_2"/>
    <property type="match status" value="3"/>
</dbReference>
<organism evidence="9 10">
    <name type="scientific">Paragonimus heterotremus</name>
    <dbReference type="NCBI Taxonomy" id="100268"/>
    <lineage>
        <taxon>Eukaryota</taxon>
        <taxon>Metazoa</taxon>
        <taxon>Spiralia</taxon>
        <taxon>Lophotrochozoa</taxon>
        <taxon>Platyhelminthes</taxon>
        <taxon>Trematoda</taxon>
        <taxon>Digenea</taxon>
        <taxon>Plagiorchiida</taxon>
        <taxon>Troglotremata</taxon>
        <taxon>Troglotrematidae</taxon>
        <taxon>Paragonimus</taxon>
    </lineage>
</organism>
<dbReference type="GO" id="GO:0000981">
    <property type="term" value="F:DNA-binding transcription factor activity, RNA polymerase II-specific"/>
    <property type="evidence" value="ECO:0007669"/>
    <property type="project" value="TreeGrafter"/>
</dbReference>
<feature type="domain" description="C2H2-type" evidence="8">
    <location>
        <begin position="326"/>
        <end position="353"/>
    </location>
</feature>
<evidence type="ECO:0000256" key="2">
    <source>
        <dbReference type="ARBA" id="ARBA00022723"/>
    </source>
</evidence>